<evidence type="ECO:0000313" key="2">
    <source>
        <dbReference type="Proteomes" id="UP000689967"/>
    </source>
</evidence>
<proteinExistence type="predicted"/>
<evidence type="ECO:0000313" key="1">
    <source>
        <dbReference type="EMBL" id="MBU8547319.1"/>
    </source>
</evidence>
<dbReference type="Proteomes" id="UP000689967">
    <property type="component" value="Unassembled WGS sequence"/>
</dbReference>
<protein>
    <submittedName>
        <fullName evidence="1">IS1 family transposase</fullName>
    </submittedName>
</protein>
<gene>
    <name evidence="1" type="ORF">JJQ90_26660</name>
</gene>
<name>A0ABS6HFX7_9PROT</name>
<organism evidence="1 2">
    <name type="scientific">Falsiroseomonas oleicola</name>
    <dbReference type="NCBI Taxonomy" id="2801474"/>
    <lineage>
        <taxon>Bacteria</taxon>
        <taxon>Pseudomonadati</taxon>
        <taxon>Pseudomonadota</taxon>
        <taxon>Alphaproteobacteria</taxon>
        <taxon>Acetobacterales</taxon>
        <taxon>Roseomonadaceae</taxon>
        <taxon>Falsiroseomonas</taxon>
    </lineage>
</organism>
<dbReference type="EMBL" id="JAERQM010000018">
    <property type="protein sequence ID" value="MBU8547319.1"/>
    <property type="molecule type" value="Genomic_DNA"/>
</dbReference>
<sequence>MNKLSREARAQILGMMVEGMALRAIARMTGASKNTIAKLLADAGEAFSDYQDRTMRGLTCKRVQVDEIWSFVYAKQKNVAGAKAAPEGAGDIWTWTAIDADTKLIPSWYVGARDGAAAQHFIGDLALRLANRVQLTSDGHKPYLEAVEQSFGADIDYAMLVKIYGEPSGATGRYSPGECVGAEQRRVEGRPDPKHVSTSFVERSNLSMRMGMRRFTRLTNAFSKKAENHSHALAIYFMHYNFVRIHQTLRCTPAMAAGVSAKLWELADMVVVLEEWEKSQGQKSN</sequence>
<accession>A0ABS6HFX7</accession>
<dbReference type="RefSeq" id="WP_216879295.1">
    <property type="nucleotide sequence ID" value="NZ_JAERQM010000018.1"/>
</dbReference>
<keyword evidence="2" id="KW-1185">Reference proteome</keyword>
<comment type="caution">
    <text evidence="1">The sequence shown here is derived from an EMBL/GenBank/DDBJ whole genome shotgun (WGS) entry which is preliminary data.</text>
</comment>
<reference evidence="1 2" key="1">
    <citation type="submission" date="2021-01" db="EMBL/GenBank/DDBJ databases">
        <title>Roseomonas sp. nov, a bacterium isolated from an oil production mixture in Yumen Oilfield.</title>
        <authorList>
            <person name="Wu D."/>
        </authorList>
    </citation>
    <scope>NUCLEOTIDE SEQUENCE [LARGE SCALE GENOMIC DNA]</scope>
    <source>
        <strain evidence="1 2">ROY-5-3</strain>
    </source>
</reference>